<dbReference type="OrthoDB" id="2938478at2"/>
<dbReference type="Proteomes" id="UP000287296">
    <property type="component" value="Unassembled WGS sequence"/>
</dbReference>
<evidence type="ECO:0000313" key="5">
    <source>
        <dbReference type="Proteomes" id="UP000287296"/>
    </source>
</evidence>
<keyword evidence="2" id="KW-0472">Membrane</keyword>
<dbReference type="AlphaFoldDB" id="A0A429X5B0"/>
<keyword evidence="2" id="KW-1133">Transmembrane helix</keyword>
<keyword evidence="2" id="KW-0812">Transmembrane</keyword>
<protein>
    <submittedName>
        <fullName evidence="4">Uncharacterized protein</fullName>
    </submittedName>
</protein>
<reference evidence="4 5" key="1">
    <citation type="submission" date="2018-12" db="EMBL/GenBank/DDBJ databases">
        <authorList>
            <person name="Sun L."/>
            <person name="Chen Z."/>
        </authorList>
    </citation>
    <scope>NUCLEOTIDE SEQUENCE [LARGE SCALE GENOMIC DNA]</scope>
    <source>
        <strain evidence="4 5">LMG 29736</strain>
    </source>
</reference>
<name>A0A429X5B0_SIMTE</name>
<feature type="coiled-coil region" evidence="1">
    <location>
        <begin position="17"/>
        <end position="51"/>
    </location>
</feature>
<dbReference type="RefSeq" id="WP_120117287.1">
    <property type="nucleotide sequence ID" value="NZ_BORI01000012.1"/>
</dbReference>
<comment type="caution">
    <text evidence="4">The sequence shown here is derived from an EMBL/GenBank/DDBJ whole genome shotgun (WGS) entry which is preliminary data.</text>
</comment>
<proteinExistence type="predicted"/>
<evidence type="ECO:0000313" key="3">
    <source>
        <dbReference type="EMBL" id="GIN96716.1"/>
    </source>
</evidence>
<feature type="transmembrane region" description="Helical" evidence="2">
    <location>
        <begin position="61"/>
        <end position="80"/>
    </location>
</feature>
<organism evidence="4 5">
    <name type="scientific">Siminovitchia terrae</name>
    <name type="common">Bacillus terrae</name>
    <dbReference type="NCBI Taxonomy" id="1914933"/>
    <lineage>
        <taxon>Bacteria</taxon>
        <taxon>Bacillati</taxon>
        <taxon>Bacillota</taxon>
        <taxon>Bacilli</taxon>
        <taxon>Bacillales</taxon>
        <taxon>Bacillaceae</taxon>
        <taxon>Siminovitchia</taxon>
    </lineage>
</organism>
<evidence type="ECO:0000313" key="6">
    <source>
        <dbReference type="Proteomes" id="UP000680670"/>
    </source>
</evidence>
<dbReference type="EMBL" id="BORJ01000006">
    <property type="protein sequence ID" value="GIN96716.1"/>
    <property type="molecule type" value="Genomic_DNA"/>
</dbReference>
<evidence type="ECO:0000313" key="4">
    <source>
        <dbReference type="EMBL" id="RST58471.1"/>
    </source>
</evidence>
<evidence type="ECO:0000256" key="1">
    <source>
        <dbReference type="SAM" id="Coils"/>
    </source>
</evidence>
<reference evidence="3 6" key="2">
    <citation type="submission" date="2021-03" db="EMBL/GenBank/DDBJ databases">
        <title>Antimicrobial resistance genes in bacteria isolated from Japanese honey, and their potential for conferring macrolide and lincosamide resistance in the American foulbrood pathogen Paenibacillus larvae.</title>
        <authorList>
            <person name="Okamoto M."/>
            <person name="Kumagai M."/>
            <person name="Kanamori H."/>
            <person name="Takamatsu D."/>
        </authorList>
    </citation>
    <scope>NUCLEOTIDE SEQUENCE [LARGE SCALE GENOMIC DNA]</scope>
    <source>
        <strain evidence="3 6">J6TS1</strain>
    </source>
</reference>
<keyword evidence="1" id="KW-0175">Coiled coil</keyword>
<sequence>MEKEETSLQLLNELKELKAREETNTQLLNEIKEMRTKMEKLEQDIEDIKFFTPKPVVTPAMIGQIGGLILGALVIIGIFWL</sequence>
<keyword evidence="6" id="KW-1185">Reference proteome</keyword>
<accession>A0A429X5B0</accession>
<dbReference type="Proteomes" id="UP000680670">
    <property type="component" value="Unassembled WGS sequence"/>
</dbReference>
<gene>
    <name evidence="4" type="ORF">D5F11_017665</name>
    <name evidence="3" type="ORF">J6TS1_25860</name>
</gene>
<dbReference type="EMBL" id="QYTW02000020">
    <property type="protein sequence ID" value="RST58471.1"/>
    <property type="molecule type" value="Genomic_DNA"/>
</dbReference>
<evidence type="ECO:0000256" key="2">
    <source>
        <dbReference type="SAM" id="Phobius"/>
    </source>
</evidence>